<comment type="caution">
    <text evidence="13">The sequence shown here is derived from an EMBL/GenBank/DDBJ whole genome shotgun (WGS) entry which is preliminary data.</text>
</comment>
<feature type="region of interest" description="Disordered" evidence="11">
    <location>
        <begin position="409"/>
        <end position="552"/>
    </location>
</feature>
<dbReference type="InterPro" id="IPR027417">
    <property type="entry name" value="P-loop_NTPase"/>
</dbReference>
<evidence type="ECO:0000256" key="6">
    <source>
        <dbReference type="ARBA" id="ARBA00022840"/>
    </source>
</evidence>
<dbReference type="SUPFAM" id="SSF52540">
    <property type="entry name" value="P-loop containing nucleoside triphosphate hydrolases"/>
    <property type="match status" value="1"/>
</dbReference>
<dbReference type="GO" id="GO:0005654">
    <property type="term" value="C:nucleoplasm"/>
    <property type="evidence" value="ECO:0007669"/>
    <property type="project" value="UniProtKB-ARBA"/>
</dbReference>
<evidence type="ECO:0000256" key="7">
    <source>
        <dbReference type="ARBA" id="ARBA00023134"/>
    </source>
</evidence>
<feature type="compositionally biased region" description="Acidic residues" evidence="11">
    <location>
        <begin position="515"/>
        <end position="547"/>
    </location>
</feature>
<keyword evidence="4" id="KW-0547">Nucleotide-binding</keyword>
<evidence type="ECO:0000256" key="1">
    <source>
        <dbReference type="ARBA" id="ARBA00004604"/>
    </source>
</evidence>
<feature type="region of interest" description="Disordered" evidence="11">
    <location>
        <begin position="571"/>
        <end position="696"/>
    </location>
</feature>
<dbReference type="InterPro" id="IPR030387">
    <property type="entry name" value="G_Bms1/Tsr1_dom"/>
</dbReference>
<feature type="region of interest" description="Disordered" evidence="11">
    <location>
        <begin position="1196"/>
        <end position="1263"/>
    </location>
</feature>
<keyword evidence="8" id="KW-0539">Nucleus</keyword>
<evidence type="ECO:0000256" key="5">
    <source>
        <dbReference type="ARBA" id="ARBA00022801"/>
    </source>
</evidence>
<evidence type="ECO:0000256" key="2">
    <source>
        <dbReference type="ARBA" id="ARBA00022517"/>
    </source>
</evidence>
<comment type="similarity">
    <text evidence="10">Belongs to the TRAFAC class translation factor GTPase superfamily. Bms1-like GTPase family. BMS1 subfamily.</text>
</comment>
<evidence type="ECO:0000259" key="12">
    <source>
        <dbReference type="PROSITE" id="PS51714"/>
    </source>
</evidence>
<feature type="compositionally biased region" description="Basic and acidic residues" evidence="11">
    <location>
        <begin position="623"/>
        <end position="634"/>
    </location>
</feature>
<evidence type="ECO:0000256" key="4">
    <source>
        <dbReference type="ARBA" id="ARBA00022741"/>
    </source>
</evidence>
<dbReference type="InterPro" id="IPR012948">
    <property type="entry name" value="AARP2CN"/>
</dbReference>
<dbReference type="EMBL" id="JANVFO010000018">
    <property type="protein sequence ID" value="KAJ3733295.1"/>
    <property type="molecule type" value="Genomic_DNA"/>
</dbReference>
<dbReference type="Pfam" id="PF04950">
    <property type="entry name" value="RIBIOP_C"/>
    <property type="match status" value="1"/>
</dbReference>
<feature type="region of interest" description="Disordered" evidence="11">
    <location>
        <begin position="1145"/>
        <end position="1166"/>
    </location>
</feature>
<feature type="compositionally biased region" description="Basic and acidic residues" evidence="11">
    <location>
        <begin position="45"/>
        <end position="57"/>
    </location>
</feature>
<feature type="compositionally biased region" description="Basic and acidic residues" evidence="11">
    <location>
        <begin position="16"/>
        <end position="35"/>
    </location>
</feature>
<dbReference type="FunFam" id="3.40.50.300:FF:000105">
    <property type="entry name" value="BMS1 ribosome biogenesis factor"/>
    <property type="match status" value="1"/>
</dbReference>
<dbReference type="PROSITE" id="PS51714">
    <property type="entry name" value="G_BMS1"/>
    <property type="match status" value="1"/>
</dbReference>
<dbReference type="GO" id="GO:0000479">
    <property type="term" value="P:endonucleolytic cleavage of tricistronic rRNA transcript (SSU-rRNA, 5.8S rRNA, LSU-rRNA)"/>
    <property type="evidence" value="ECO:0007669"/>
    <property type="project" value="TreeGrafter"/>
</dbReference>
<proteinExistence type="inferred from homology"/>
<comment type="catalytic activity">
    <reaction evidence="9">
        <text>GTP + H2O = GDP + phosphate + H(+)</text>
        <dbReference type="Rhea" id="RHEA:19669"/>
        <dbReference type="ChEBI" id="CHEBI:15377"/>
        <dbReference type="ChEBI" id="CHEBI:15378"/>
        <dbReference type="ChEBI" id="CHEBI:37565"/>
        <dbReference type="ChEBI" id="CHEBI:43474"/>
        <dbReference type="ChEBI" id="CHEBI:58189"/>
    </reaction>
    <physiologicalReaction direction="left-to-right" evidence="9">
        <dbReference type="Rhea" id="RHEA:19670"/>
    </physiologicalReaction>
</comment>
<evidence type="ECO:0000313" key="13">
    <source>
        <dbReference type="EMBL" id="KAJ3733295.1"/>
    </source>
</evidence>
<dbReference type="PANTHER" id="PTHR12858:SF2">
    <property type="entry name" value="RIBOSOME BIOGENESIS PROTEIN BMS1 HOMOLOG"/>
    <property type="match status" value="1"/>
</dbReference>
<dbReference type="GO" id="GO:0005524">
    <property type="term" value="F:ATP binding"/>
    <property type="evidence" value="ECO:0007669"/>
    <property type="project" value="UniProtKB-KW"/>
</dbReference>
<organism evidence="13 14">
    <name type="scientific">Lentinula guzmanii</name>
    <dbReference type="NCBI Taxonomy" id="2804957"/>
    <lineage>
        <taxon>Eukaryota</taxon>
        <taxon>Fungi</taxon>
        <taxon>Dikarya</taxon>
        <taxon>Basidiomycota</taxon>
        <taxon>Agaricomycotina</taxon>
        <taxon>Agaricomycetes</taxon>
        <taxon>Agaricomycetidae</taxon>
        <taxon>Agaricales</taxon>
        <taxon>Marasmiineae</taxon>
        <taxon>Omphalotaceae</taxon>
        <taxon>Lentinula</taxon>
    </lineage>
</organism>
<feature type="compositionally biased region" description="Polar residues" evidence="11">
    <location>
        <begin position="476"/>
        <end position="486"/>
    </location>
</feature>
<sequence length="1263" mass="140307">MEDRPHKAHRPAHSGNKAEKKESKGKGKEKQHGFNEKAFAPKSGRNADRLGRRAVEKDQTRLHVPLVNRTPDDLPPPIIVAIVGPPGVGKTTLLKSLVRRYTKQTLSEPKGPITVVSGKKRRITFVECNNSLNSMIDIGKVADLVMLMIDGSFGFEMETFEFLNILQSHGFPKVIGVLTHLDLIKKAATLRASKKALKKRFWTEIYQGAKLFYLSGVLNGRYPDTEILNLSRFISVMKFRPLVFRNTHPYVYIDRIEDLTPRELVRTSGGKCDRRVSVYGYVRGTNLREGQKVHMPGVGDLDMESIKILGDPCPLPDADSEKRRKLSEKKKLLVHAPMSDVGGMIYDKDAVYINVPGSFTRRNDGEDDEGGIVQGEGERMVMDLQDAGMTLDDAVKQTKIRLFGSSEKPLAIGEFDEEDDEDEDGASADEEDQEDLDSDDQPDGELDEHAHTLTMSKLRADPRNTGRSQLRRPNRSFPSSLSANKSSRPDVDFVESDSDLGDGDEEDGEGARFVDEEEEMDVDIPDDNEDEDPSSQEDDDDIADEGEGTVHTKTLDALALRRRRTRRDWVKDIYSSDLSPEEILSQPSSSLAAEAQKPETAAAEDDGFFFTKKSSNTVSDSLDPDHLDFSDKSKPTLNPAELSKWEDEEMLESIRGLFITGVDAPDGDGDDEAGGDGEEGEGDDDEGGGDFVDFEAVGGDPSLTTAAFASSSTTTSAAGPSSSRDALASKKAALKARFDEEYDDPSGPSMDFYSEKKAEISSQLELNRAEFASITDLEARAQLEGYIPGTYVRIVLSSVPAELIQYFDPAYPLLLGGLLPAESHSSQPSSFNFVQVRLKRHRWFTRPLKTNDPLIVSLGWRRFQTIPIYSLDDHSIRMRMLKYTPEHMHCYGTFWGPGVLPNTGFCAFNTVADGAETGGFRISATGVVLSLASTSQIVKKLKLTGTPFKIFKNTAFIKGMFSSALEVAKFEGASVKTVSGVRGVVKKAVSAGGLGGDGKRKGGKGGDGAFRAAFEDKLLMSGELDFYLFALLKVSFSYLFTDIVFLRAWYSVQPRKFYAPVTSLLLPSQAQNSPSDADETPIETKQTWTGMRLTGTVRRSLGIKTPLNVNSTYRHKLGIEQQRTEKKGRFAPLVIPKSLQKQLPYKSKPKLMLKQGGSGSDGKRRQNYLQKRAVVLEPEEKRAVALLQQIRALRKDQVQRRKEKKEAGKERKRKEEEKSEERKMEKERERKKEVMRNVGMGGKRDKREAEAMEGGRRKKRKTG</sequence>
<feature type="compositionally biased region" description="Basic and acidic residues" evidence="11">
    <location>
        <begin position="1242"/>
        <end position="1255"/>
    </location>
</feature>
<keyword evidence="6" id="KW-0067">ATP-binding</keyword>
<dbReference type="GO" id="GO:0030686">
    <property type="term" value="C:90S preribosome"/>
    <property type="evidence" value="ECO:0007669"/>
    <property type="project" value="TreeGrafter"/>
</dbReference>
<feature type="compositionally biased region" description="Acidic residues" evidence="11">
    <location>
        <begin position="492"/>
        <end position="508"/>
    </location>
</feature>
<keyword evidence="5" id="KW-0378">Hydrolase</keyword>
<dbReference type="InterPro" id="IPR037875">
    <property type="entry name" value="Bms1_N"/>
</dbReference>
<keyword evidence="3" id="KW-0597">Phosphoprotein</keyword>
<reference evidence="13" key="1">
    <citation type="submission" date="2022-08" db="EMBL/GenBank/DDBJ databases">
        <authorList>
            <consortium name="DOE Joint Genome Institute"/>
            <person name="Min B."/>
            <person name="Sierra-Patev S."/>
            <person name="Naranjo-Ortiz M."/>
            <person name="Looney B."/>
            <person name="Konkel Z."/>
            <person name="Slot J.C."/>
            <person name="Sakamoto Y."/>
            <person name="Steenwyk J.L."/>
            <person name="Rokas A."/>
            <person name="Carro J."/>
            <person name="Camarero S."/>
            <person name="Ferreira P."/>
            <person name="Molpeceres G."/>
            <person name="Ruiz-duenas F.J."/>
            <person name="Serrano A."/>
            <person name="Henrissat B."/>
            <person name="Drula E."/>
            <person name="Hughes K.W."/>
            <person name="Mata J.L."/>
            <person name="Ishikawa N.K."/>
            <person name="Vargas-Isla R."/>
            <person name="Ushijima S."/>
            <person name="Smith C.A."/>
            <person name="Ahrendt S."/>
            <person name="Andreopoulos W."/>
            <person name="He G."/>
            <person name="LaButti K."/>
            <person name="Lipzen A."/>
            <person name="Ng V."/>
            <person name="Riley R."/>
            <person name="Sandor L."/>
            <person name="Barry K."/>
            <person name="Martinez A.T."/>
            <person name="Xiao Y."/>
            <person name="Gibbons J.G."/>
            <person name="Terashima K."/>
            <person name="Hibbett D.S."/>
            <person name="Grigoriev I.V."/>
        </authorList>
    </citation>
    <scope>NUCLEOTIDE SEQUENCE</scope>
    <source>
        <strain evidence="13">ET3784</strain>
    </source>
</reference>
<dbReference type="Proteomes" id="UP001176059">
    <property type="component" value="Unassembled WGS sequence"/>
</dbReference>
<feature type="compositionally biased region" description="Basic and acidic residues" evidence="11">
    <location>
        <begin position="1196"/>
        <end position="1235"/>
    </location>
</feature>
<feature type="domain" description="Bms1-type G" evidence="12">
    <location>
        <begin position="75"/>
        <end position="240"/>
    </location>
</feature>
<feature type="compositionally biased region" description="Acidic residues" evidence="11">
    <location>
        <begin position="665"/>
        <end position="688"/>
    </location>
</feature>
<dbReference type="Gene3D" id="3.40.50.300">
    <property type="entry name" value="P-loop containing nucleotide triphosphate hydrolases"/>
    <property type="match status" value="1"/>
</dbReference>
<evidence type="ECO:0000256" key="10">
    <source>
        <dbReference type="ARBA" id="ARBA00061391"/>
    </source>
</evidence>
<keyword evidence="7" id="KW-0342">GTP-binding</keyword>
<feature type="compositionally biased region" description="Acidic residues" evidence="11">
    <location>
        <begin position="414"/>
        <end position="446"/>
    </location>
</feature>
<dbReference type="InterPro" id="IPR007034">
    <property type="entry name" value="BMS1_TSR1_C"/>
</dbReference>
<dbReference type="CDD" id="cd01882">
    <property type="entry name" value="BMS1"/>
    <property type="match status" value="1"/>
</dbReference>
<keyword evidence="2" id="KW-0690">Ribosome biogenesis</keyword>
<evidence type="ECO:0000256" key="8">
    <source>
        <dbReference type="ARBA" id="ARBA00023242"/>
    </source>
</evidence>
<feature type="compositionally biased region" description="Low complexity" evidence="11">
    <location>
        <begin position="592"/>
        <end position="601"/>
    </location>
</feature>
<dbReference type="GO" id="GO:0005525">
    <property type="term" value="F:GTP binding"/>
    <property type="evidence" value="ECO:0007669"/>
    <property type="project" value="UniProtKB-KW"/>
</dbReference>
<evidence type="ECO:0000256" key="9">
    <source>
        <dbReference type="ARBA" id="ARBA00049117"/>
    </source>
</evidence>
<dbReference type="AlphaFoldDB" id="A0AA38JMR3"/>
<accession>A0AA38JMR3</accession>
<dbReference type="GO" id="GO:0032040">
    <property type="term" value="C:small-subunit processome"/>
    <property type="evidence" value="ECO:0007669"/>
    <property type="project" value="UniProtKB-ARBA"/>
</dbReference>
<evidence type="ECO:0000256" key="11">
    <source>
        <dbReference type="SAM" id="MobiDB-lite"/>
    </source>
</evidence>
<dbReference type="GO" id="GO:0000462">
    <property type="term" value="P:maturation of SSU-rRNA from tricistronic rRNA transcript (SSU-rRNA, 5.8S rRNA, LSU-rRNA)"/>
    <property type="evidence" value="ECO:0007669"/>
    <property type="project" value="TreeGrafter"/>
</dbReference>
<dbReference type="Pfam" id="PF08142">
    <property type="entry name" value="AARP2CN"/>
    <property type="match status" value="1"/>
</dbReference>
<dbReference type="InterPro" id="IPR039761">
    <property type="entry name" value="Bms1/Tsr1"/>
</dbReference>
<keyword evidence="14" id="KW-1185">Reference proteome</keyword>
<dbReference type="GO" id="GO:0003924">
    <property type="term" value="F:GTPase activity"/>
    <property type="evidence" value="ECO:0007669"/>
    <property type="project" value="TreeGrafter"/>
</dbReference>
<name>A0AA38JMR3_9AGAR</name>
<protein>
    <submittedName>
        <fullName evidence="13">GTP binding protein</fullName>
    </submittedName>
</protein>
<gene>
    <name evidence="13" type="ORF">DFJ43DRAFT_1068353</name>
</gene>
<evidence type="ECO:0000313" key="14">
    <source>
        <dbReference type="Proteomes" id="UP001176059"/>
    </source>
</evidence>
<dbReference type="SMART" id="SM01362">
    <property type="entry name" value="DUF663"/>
    <property type="match status" value="1"/>
</dbReference>
<dbReference type="SMART" id="SM00785">
    <property type="entry name" value="AARP2CN"/>
    <property type="match status" value="1"/>
</dbReference>
<evidence type="ECO:0000256" key="3">
    <source>
        <dbReference type="ARBA" id="ARBA00022553"/>
    </source>
</evidence>
<dbReference type="GO" id="GO:0034511">
    <property type="term" value="F:U3 snoRNA binding"/>
    <property type="evidence" value="ECO:0007669"/>
    <property type="project" value="TreeGrafter"/>
</dbReference>
<reference evidence="13" key="2">
    <citation type="journal article" date="2023" name="Proc. Natl. Acad. Sci. U.S.A.">
        <title>A global phylogenomic analysis of the shiitake genus Lentinula.</title>
        <authorList>
            <person name="Sierra-Patev S."/>
            <person name="Min B."/>
            <person name="Naranjo-Ortiz M."/>
            <person name="Looney B."/>
            <person name="Konkel Z."/>
            <person name="Slot J.C."/>
            <person name="Sakamoto Y."/>
            <person name="Steenwyk J.L."/>
            <person name="Rokas A."/>
            <person name="Carro J."/>
            <person name="Camarero S."/>
            <person name="Ferreira P."/>
            <person name="Molpeceres G."/>
            <person name="Ruiz-Duenas F.J."/>
            <person name="Serrano A."/>
            <person name="Henrissat B."/>
            <person name="Drula E."/>
            <person name="Hughes K.W."/>
            <person name="Mata J.L."/>
            <person name="Ishikawa N.K."/>
            <person name="Vargas-Isla R."/>
            <person name="Ushijima S."/>
            <person name="Smith C.A."/>
            <person name="Donoghue J."/>
            <person name="Ahrendt S."/>
            <person name="Andreopoulos W."/>
            <person name="He G."/>
            <person name="LaButti K."/>
            <person name="Lipzen A."/>
            <person name="Ng V."/>
            <person name="Riley R."/>
            <person name="Sandor L."/>
            <person name="Barry K."/>
            <person name="Martinez A.T."/>
            <person name="Xiao Y."/>
            <person name="Gibbons J.G."/>
            <person name="Terashima K."/>
            <person name="Grigoriev I.V."/>
            <person name="Hibbett D."/>
        </authorList>
    </citation>
    <scope>NUCLEOTIDE SEQUENCE</scope>
    <source>
        <strain evidence="13">ET3784</strain>
    </source>
</reference>
<dbReference type="PANTHER" id="PTHR12858">
    <property type="entry name" value="RIBOSOME BIOGENESIS PROTEIN"/>
    <property type="match status" value="1"/>
</dbReference>
<feature type="compositionally biased region" description="Basic residues" evidence="11">
    <location>
        <begin position="1"/>
        <end position="12"/>
    </location>
</feature>
<feature type="region of interest" description="Disordered" evidence="11">
    <location>
        <begin position="1"/>
        <end position="57"/>
    </location>
</feature>
<comment type="subcellular location">
    <subcellularLocation>
        <location evidence="1">Nucleus</location>
        <location evidence="1">Nucleolus</location>
    </subcellularLocation>
</comment>